<organism evidence="1">
    <name type="scientific">marine metagenome</name>
    <dbReference type="NCBI Taxonomy" id="408172"/>
    <lineage>
        <taxon>unclassified sequences</taxon>
        <taxon>metagenomes</taxon>
        <taxon>ecological metagenomes</taxon>
    </lineage>
</organism>
<dbReference type="AlphaFoldDB" id="A0A382G0P0"/>
<name>A0A382G0P0_9ZZZZ</name>
<accession>A0A382G0P0</accession>
<evidence type="ECO:0000313" key="1">
    <source>
        <dbReference type="EMBL" id="SVB68174.1"/>
    </source>
</evidence>
<sequence>MGLNARFYETKIGDCWFIAVDKYLN</sequence>
<dbReference type="EMBL" id="UINC01052633">
    <property type="protein sequence ID" value="SVB68174.1"/>
    <property type="molecule type" value="Genomic_DNA"/>
</dbReference>
<gene>
    <name evidence="1" type="ORF">METZ01_LOCUS221028</name>
</gene>
<feature type="non-terminal residue" evidence="1">
    <location>
        <position position="25"/>
    </location>
</feature>
<proteinExistence type="predicted"/>
<reference evidence="1" key="1">
    <citation type="submission" date="2018-05" db="EMBL/GenBank/DDBJ databases">
        <authorList>
            <person name="Lanie J.A."/>
            <person name="Ng W.-L."/>
            <person name="Kazmierczak K.M."/>
            <person name="Andrzejewski T.M."/>
            <person name="Davidsen T.M."/>
            <person name="Wayne K.J."/>
            <person name="Tettelin H."/>
            <person name="Glass J.I."/>
            <person name="Rusch D."/>
            <person name="Podicherti R."/>
            <person name="Tsui H.-C.T."/>
            <person name="Winkler M.E."/>
        </authorList>
    </citation>
    <scope>NUCLEOTIDE SEQUENCE</scope>
</reference>
<protein>
    <submittedName>
        <fullName evidence="1">Uncharacterized protein</fullName>
    </submittedName>
</protein>